<protein>
    <submittedName>
        <fullName evidence="9">Uncharacterized membrane protein YccC</fullName>
    </submittedName>
</protein>
<evidence type="ECO:0000256" key="4">
    <source>
        <dbReference type="ARBA" id="ARBA00022989"/>
    </source>
</evidence>
<evidence type="ECO:0000256" key="2">
    <source>
        <dbReference type="ARBA" id="ARBA00022475"/>
    </source>
</evidence>
<evidence type="ECO:0000259" key="8">
    <source>
        <dbReference type="Pfam" id="PF13515"/>
    </source>
</evidence>
<dbReference type="GO" id="GO:0005886">
    <property type="term" value="C:plasma membrane"/>
    <property type="evidence" value="ECO:0007669"/>
    <property type="project" value="UniProtKB-SubCell"/>
</dbReference>
<keyword evidence="5 7" id="KW-0472">Membrane</keyword>
<reference evidence="10" key="1">
    <citation type="submission" date="2016-10" db="EMBL/GenBank/DDBJ databases">
        <authorList>
            <person name="Varghese N."/>
            <person name="Submissions S."/>
        </authorList>
    </citation>
    <scope>NUCLEOTIDE SEQUENCE [LARGE SCALE GENOMIC DNA]</scope>
    <source>
        <strain evidence="10">DSM 22951</strain>
    </source>
</reference>
<evidence type="ECO:0000256" key="1">
    <source>
        <dbReference type="ARBA" id="ARBA00004651"/>
    </source>
</evidence>
<proteinExistence type="inferred from homology"/>
<evidence type="ECO:0000256" key="6">
    <source>
        <dbReference type="ARBA" id="ARBA00043993"/>
    </source>
</evidence>
<feature type="transmembrane region" description="Helical" evidence="7">
    <location>
        <begin position="418"/>
        <end position="436"/>
    </location>
</feature>
<evidence type="ECO:0000313" key="10">
    <source>
        <dbReference type="Proteomes" id="UP000250028"/>
    </source>
</evidence>
<evidence type="ECO:0000256" key="3">
    <source>
        <dbReference type="ARBA" id="ARBA00022692"/>
    </source>
</evidence>
<feature type="transmembrane region" description="Helical" evidence="7">
    <location>
        <begin position="99"/>
        <end position="119"/>
    </location>
</feature>
<keyword evidence="4 7" id="KW-1133">Transmembrane helix</keyword>
<feature type="transmembrane region" description="Helical" evidence="7">
    <location>
        <begin position="343"/>
        <end position="360"/>
    </location>
</feature>
<evidence type="ECO:0000313" key="9">
    <source>
        <dbReference type="EMBL" id="SSA33225.1"/>
    </source>
</evidence>
<dbReference type="InterPro" id="IPR049453">
    <property type="entry name" value="Memb_transporter_dom"/>
</dbReference>
<organism evidence="9 10">
    <name type="scientific">Branchiibius hedensis</name>
    <dbReference type="NCBI Taxonomy" id="672460"/>
    <lineage>
        <taxon>Bacteria</taxon>
        <taxon>Bacillati</taxon>
        <taxon>Actinomycetota</taxon>
        <taxon>Actinomycetes</taxon>
        <taxon>Micrococcales</taxon>
        <taxon>Dermacoccaceae</taxon>
        <taxon>Branchiibius</taxon>
    </lineage>
</organism>
<dbReference type="Proteomes" id="UP000250028">
    <property type="component" value="Unassembled WGS sequence"/>
</dbReference>
<gene>
    <name evidence="9" type="ORF">SAMN04489750_0498</name>
</gene>
<evidence type="ECO:0000256" key="5">
    <source>
        <dbReference type="ARBA" id="ARBA00023136"/>
    </source>
</evidence>
<dbReference type="Pfam" id="PF13515">
    <property type="entry name" value="FUSC_2"/>
    <property type="match status" value="1"/>
</dbReference>
<dbReference type="AlphaFoldDB" id="A0A2Y8ZMR8"/>
<sequence length="577" mass="63255">MDWALPDNVSRNLMTFTQVKKAPGRWKFALSATICTAVAVITVSSFAGLKVGLLGTTGAFIGLVAPDRPPRARIPILTGMIAFYVVAITIGALTGGIPVLLTVSLTAIAMIAVLGYNTLVADPPGAMFLILGPAIASYVGQRLPLHEIVLVCGGAAVVACAVSLLITVIRGVHPERDAVQVAQESVDAYLAAGPDTSARDLGTLRDEAYTAVISGGIVLEDAVGREPRRKEWRRLNASLRRMHVALVRRILQRSIPQAKVAVRTMEQRRYLGRPKTQYLVRWGFSRSSLPWLAARRIGAAILLTCVIAYGLHVEQPYWAVMTTALVMSLNTDRLSLTHRAAQRLAGTIVGILLFFGVHALHPDEYVTFAIVLLCVFLVQWTAAINYAIAAMFVTPMALLITSTSRPTANIDTLVRDRILDTAIGAFASIVVIWLTGRRAPIMLARRQFRRGLRSLERVLVLASSGRWATDAGFEARRDLAFEQLQCAHILSLAQTDLPTQMKDWDLVERQFNEATYLVLAACWTDDPRRYLRLDKMAAALQQIFADLPPINTRQIDAVALADRLRAMLRIGLSRPAR</sequence>
<feature type="transmembrane region" description="Helical" evidence="7">
    <location>
        <begin position="28"/>
        <end position="53"/>
    </location>
</feature>
<feature type="domain" description="Integral membrane bound transporter" evidence="8">
    <location>
        <begin position="304"/>
        <end position="431"/>
    </location>
</feature>
<feature type="transmembrane region" description="Helical" evidence="7">
    <location>
        <begin position="366"/>
        <end position="398"/>
    </location>
</feature>
<name>A0A2Y8ZMR8_9MICO</name>
<dbReference type="EMBL" id="UESZ01000001">
    <property type="protein sequence ID" value="SSA33225.1"/>
    <property type="molecule type" value="Genomic_DNA"/>
</dbReference>
<dbReference type="RefSeq" id="WP_109683950.1">
    <property type="nucleotide sequence ID" value="NZ_QGDN01000001.1"/>
</dbReference>
<accession>A0A2Y8ZMR8</accession>
<feature type="transmembrane region" description="Helical" evidence="7">
    <location>
        <begin position="293"/>
        <end position="311"/>
    </location>
</feature>
<dbReference type="PANTHER" id="PTHR30509">
    <property type="entry name" value="P-HYDROXYBENZOIC ACID EFFLUX PUMP SUBUNIT-RELATED"/>
    <property type="match status" value="1"/>
</dbReference>
<keyword evidence="2" id="KW-1003">Cell membrane</keyword>
<comment type="similarity">
    <text evidence="6">Belongs to the YccS/YhfK family.</text>
</comment>
<evidence type="ECO:0000256" key="7">
    <source>
        <dbReference type="SAM" id="Phobius"/>
    </source>
</evidence>
<dbReference type="PANTHER" id="PTHR30509:SF9">
    <property type="entry name" value="MULTIDRUG RESISTANCE PROTEIN MDTO"/>
    <property type="match status" value="1"/>
</dbReference>
<dbReference type="OrthoDB" id="4775591at2"/>
<keyword evidence="3 7" id="KW-0812">Transmembrane</keyword>
<feature type="transmembrane region" description="Helical" evidence="7">
    <location>
        <begin position="148"/>
        <end position="169"/>
    </location>
</feature>
<keyword evidence="10" id="KW-1185">Reference proteome</keyword>
<comment type="subcellular location">
    <subcellularLocation>
        <location evidence="1">Cell membrane</location>
        <topology evidence="1">Multi-pass membrane protein</topology>
    </subcellularLocation>
</comment>
<feature type="transmembrane region" description="Helical" evidence="7">
    <location>
        <begin position="74"/>
        <end position="93"/>
    </location>
</feature>